<keyword evidence="3" id="KW-1185">Reference proteome</keyword>
<evidence type="ECO:0000313" key="3">
    <source>
        <dbReference type="Proteomes" id="UP001427805"/>
    </source>
</evidence>
<feature type="transmembrane region" description="Helical" evidence="1">
    <location>
        <begin position="147"/>
        <end position="167"/>
    </location>
</feature>
<keyword evidence="1" id="KW-0812">Transmembrane</keyword>
<dbReference type="Proteomes" id="UP001427805">
    <property type="component" value="Unassembled WGS sequence"/>
</dbReference>
<dbReference type="EMBL" id="JBDIZK010000007">
    <property type="protein sequence ID" value="MEN3748044.1"/>
    <property type="molecule type" value="Genomic_DNA"/>
</dbReference>
<gene>
    <name evidence="2" type="ORF">TPR58_12785</name>
</gene>
<proteinExistence type="predicted"/>
<evidence type="ECO:0000256" key="1">
    <source>
        <dbReference type="SAM" id="Phobius"/>
    </source>
</evidence>
<accession>A0ABV0B900</accession>
<feature type="transmembrane region" description="Helical" evidence="1">
    <location>
        <begin position="187"/>
        <end position="207"/>
    </location>
</feature>
<comment type="caution">
    <text evidence="2">The sequence shown here is derived from an EMBL/GenBank/DDBJ whole genome shotgun (WGS) entry which is preliminary data.</text>
</comment>
<name>A0ABV0B900_9SPHN</name>
<protein>
    <recommendedName>
        <fullName evidence="4">Glycerophosphoryl diester phosphodiesterase membrane domain-containing protein</fullName>
    </recommendedName>
</protein>
<reference evidence="2 3" key="1">
    <citation type="submission" date="2024-05" db="EMBL/GenBank/DDBJ databases">
        <title>Sphingomonas sp. HF-S3 16S ribosomal RNA gene Genome sequencing and assembly.</title>
        <authorList>
            <person name="Lee H."/>
        </authorList>
    </citation>
    <scope>NUCLEOTIDE SEQUENCE [LARGE SCALE GENOMIC DNA]</scope>
    <source>
        <strain evidence="2 3">HF-S3</strain>
    </source>
</reference>
<keyword evidence="1" id="KW-1133">Transmembrane helix</keyword>
<feature type="transmembrane region" description="Helical" evidence="1">
    <location>
        <begin position="115"/>
        <end position="135"/>
    </location>
</feature>
<evidence type="ECO:0008006" key="4">
    <source>
        <dbReference type="Google" id="ProtNLM"/>
    </source>
</evidence>
<evidence type="ECO:0000313" key="2">
    <source>
        <dbReference type="EMBL" id="MEN3748044.1"/>
    </source>
</evidence>
<feature type="transmembrane region" description="Helical" evidence="1">
    <location>
        <begin position="12"/>
        <end position="39"/>
    </location>
</feature>
<feature type="transmembrane region" description="Helical" evidence="1">
    <location>
        <begin position="89"/>
        <end position="109"/>
    </location>
</feature>
<feature type="transmembrane region" description="Helical" evidence="1">
    <location>
        <begin position="51"/>
        <end position="69"/>
    </location>
</feature>
<sequence>MDSQMRGRLSVHMVLSATIALLAERPLAGTIGFVVLLVMPALVDAFFDNELAYIVITLVFSAIAQFVVLDHLLRATCLVDRETGSRRGAFVWTMVATGLATMLGLLLIIPGLFLAARWAVALPIIVGRRIGSAQAMAMSAEMTRNDMLILTLVFGILMSPLILVIVLSGIGHPVSEIGSAYELVAEVMLSAQPVVAWYASVAIYRLYRTGQPACQEAFA</sequence>
<organism evidence="2 3">
    <name type="scientific">Sphingomonas rustica</name>
    <dbReference type="NCBI Taxonomy" id="3103142"/>
    <lineage>
        <taxon>Bacteria</taxon>
        <taxon>Pseudomonadati</taxon>
        <taxon>Pseudomonadota</taxon>
        <taxon>Alphaproteobacteria</taxon>
        <taxon>Sphingomonadales</taxon>
        <taxon>Sphingomonadaceae</taxon>
        <taxon>Sphingomonas</taxon>
    </lineage>
</organism>
<keyword evidence="1" id="KW-0472">Membrane</keyword>